<evidence type="ECO:0000256" key="3">
    <source>
        <dbReference type="ARBA" id="ARBA00022448"/>
    </source>
</evidence>
<keyword evidence="5 7" id="KW-1133">Transmembrane helix</keyword>
<feature type="domain" description="Cation/H+ exchanger transmembrane" evidence="8">
    <location>
        <begin position="15"/>
        <end position="348"/>
    </location>
</feature>
<dbReference type="KEGG" id="msv:Mesil_0406"/>
<comment type="similarity">
    <text evidence="2">Belongs to the monovalent cation:proton antiporter 2 (CPA2) transporter (TC 2.A.37) family.</text>
</comment>
<evidence type="ECO:0000256" key="5">
    <source>
        <dbReference type="ARBA" id="ARBA00022989"/>
    </source>
</evidence>
<dbReference type="HOGENOM" id="CLU_005126_4_2_0"/>
<feature type="transmembrane region" description="Helical" evidence="7">
    <location>
        <begin position="141"/>
        <end position="160"/>
    </location>
</feature>
<dbReference type="GO" id="GO:0015297">
    <property type="term" value="F:antiporter activity"/>
    <property type="evidence" value="ECO:0007669"/>
    <property type="project" value="InterPro"/>
</dbReference>
<reference evidence="9 10" key="1">
    <citation type="journal article" date="2010" name="Stand. Genomic Sci.">
        <title>Complete genome sequence of Meiothermus silvanus type strain (VI-R2).</title>
        <authorList>
            <person name="Sikorski J."/>
            <person name="Tindall B.J."/>
            <person name="Lowry S."/>
            <person name="Lucas S."/>
            <person name="Nolan M."/>
            <person name="Copeland A."/>
            <person name="Glavina Del Rio T."/>
            <person name="Tice H."/>
            <person name="Cheng J.F."/>
            <person name="Han C."/>
            <person name="Pitluck S."/>
            <person name="Liolios K."/>
            <person name="Ivanova N."/>
            <person name="Mavromatis K."/>
            <person name="Mikhailova N."/>
            <person name="Pati A."/>
            <person name="Goodwin L."/>
            <person name="Chen A."/>
            <person name="Palaniappan K."/>
            <person name="Land M."/>
            <person name="Hauser L."/>
            <person name="Chang Y.J."/>
            <person name="Jeffries C.D."/>
            <person name="Rohde M."/>
            <person name="Goker M."/>
            <person name="Woyke T."/>
            <person name="Bristow J."/>
            <person name="Eisen J.A."/>
            <person name="Markowitz V."/>
            <person name="Hugenholtz P."/>
            <person name="Kyrpides N.C."/>
            <person name="Klenk H.P."/>
            <person name="Lapidus A."/>
        </authorList>
    </citation>
    <scope>NUCLEOTIDE SEQUENCE [LARGE SCALE GENOMIC DNA]</scope>
    <source>
        <strain evidence="10">ATCC 700542 / DSM 9946 / VI-R2</strain>
    </source>
</reference>
<dbReference type="InterPro" id="IPR006153">
    <property type="entry name" value="Cation/H_exchanger_TM"/>
</dbReference>
<accession>D7BI72</accession>
<dbReference type="PANTHER" id="PTHR42751">
    <property type="entry name" value="SODIUM/HYDROGEN EXCHANGER FAMILY/TRKA DOMAIN PROTEIN"/>
    <property type="match status" value="1"/>
</dbReference>
<evidence type="ECO:0000256" key="6">
    <source>
        <dbReference type="ARBA" id="ARBA00023136"/>
    </source>
</evidence>
<dbReference type="InterPro" id="IPR038770">
    <property type="entry name" value="Na+/solute_symporter_sf"/>
</dbReference>
<gene>
    <name evidence="9" type="ordered locus">Mesil_0406</name>
</gene>
<organism evidence="9 10">
    <name type="scientific">Allomeiothermus silvanus (strain ATCC 700542 / DSM 9946 / NBRC 106475 / NCIMB 13440 / VI-R2)</name>
    <name type="common">Thermus silvanus</name>
    <dbReference type="NCBI Taxonomy" id="526227"/>
    <lineage>
        <taxon>Bacteria</taxon>
        <taxon>Thermotogati</taxon>
        <taxon>Deinococcota</taxon>
        <taxon>Deinococci</taxon>
        <taxon>Thermales</taxon>
        <taxon>Thermaceae</taxon>
        <taxon>Allomeiothermus</taxon>
    </lineage>
</organism>
<dbReference type="Pfam" id="PF00999">
    <property type="entry name" value="Na_H_Exchanger"/>
    <property type="match status" value="1"/>
</dbReference>
<feature type="transmembrane region" description="Helical" evidence="7">
    <location>
        <begin position="225"/>
        <end position="241"/>
    </location>
</feature>
<comment type="subcellular location">
    <subcellularLocation>
        <location evidence="1">Membrane</location>
        <topology evidence="1">Multi-pass membrane protein</topology>
    </subcellularLocation>
</comment>
<dbReference type="GO" id="GO:1902600">
    <property type="term" value="P:proton transmembrane transport"/>
    <property type="evidence" value="ECO:0007669"/>
    <property type="project" value="InterPro"/>
</dbReference>
<dbReference type="Gene3D" id="1.20.1530.20">
    <property type="match status" value="1"/>
</dbReference>
<evidence type="ECO:0000259" key="8">
    <source>
        <dbReference type="Pfam" id="PF00999"/>
    </source>
</evidence>
<dbReference type="PANTHER" id="PTHR42751:SF6">
    <property type="entry name" value="CONSERVED INTEGRAL MEMBRANE TRANSPORT PROTEIN-RELATED"/>
    <property type="match status" value="1"/>
</dbReference>
<sequence length="376" mass="38996">MIHPSVEAFGLAAALLALGAALVHRTGFPPLPAYLLVGLVLGGRLHVEALEPLPSLGLLLLLFSVGLEFGPDRLGQLSQRVLRAGFWDALALPLGAGLGALAGLDWRGALLLGGIVYASSSAVIVKLILDLRRATSPESEVVLGVLVFEDLVVAVLLVLLGGQGGVGLLAGVGLALLYWLIARWMGPLLSRAVEGFSNELVLLAGAAFVSGSAALFHTIGASEGVGAFLCGVVAAGLGLRERLEHLFGPVRDLGVALFFLTVGAQALGLLQGAGWLAVGLAIMGLLLKLPLNLWGAKEAGLSPKRQRYAAVYLLPRGEFNLVLGALALQGGYPLAAQVAVMLVLVSIPLGSVLMRYAPDWFGKSRRLASSESPRQA</sequence>
<evidence type="ECO:0000313" key="10">
    <source>
        <dbReference type="Proteomes" id="UP000001916"/>
    </source>
</evidence>
<keyword evidence="10" id="KW-1185">Reference proteome</keyword>
<dbReference type="AlphaFoldDB" id="D7BI72"/>
<feature type="transmembrane region" description="Helical" evidence="7">
    <location>
        <begin position="308"/>
        <end position="328"/>
    </location>
</feature>
<keyword evidence="6 7" id="KW-0472">Membrane</keyword>
<feature type="transmembrane region" description="Helical" evidence="7">
    <location>
        <begin position="81"/>
        <end position="102"/>
    </location>
</feature>
<evidence type="ECO:0000256" key="7">
    <source>
        <dbReference type="SAM" id="Phobius"/>
    </source>
</evidence>
<keyword evidence="4 7" id="KW-0812">Transmembrane</keyword>
<dbReference type="EMBL" id="CP002042">
    <property type="protein sequence ID" value="ADH62346.1"/>
    <property type="molecule type" value="Genomic_DNA"/>
</dbReference>
<dbReference type="GO" id="GO:0016020">
    <property type="term" value="C:membrane"/>
    <property type="evidence" value="ECO:0007669"/>
    <property type="project" value="UniProtKB-SubCell"/>
</dbReference>
<feature type="transmembrane region" description="Helical" evidence="7">
    <location>
        <begin position="276"/>
        <end position="296"/>
    </location>
</feature>
<dbReference type="Proteomes" id="UP000001916">
    <property type="component" value="Chromosome"/>
</dbReference>
<name>D7BI72_ALLS1</name>
<evidence type="ECO:0000256" key="4">
    <source>
        <dbReference type="ARBA" id="ARBA00022692"/>
    </source>
</evidence>
<feature type="transmembrane region" description="Helical" evidence="7">
    <location>
        <begin position="166"/>
        <end position="188"/>
    </location>
</feature>
<dbReference type="STRING" id="526227.Mesil_0406"/>
<evidence type="ECO:0000313" key="9">
    <source>
        <dbReference type="EMBL" id="ADH62346.1"/>
    </source>
</evidence>
<feature type="transmembrane region" description="Helical" evidence="7">
    <location>
        <begin position="49"/>
        <end position="69"/>
    </location>
</feature>
<feature type="transmembrane region" description="Helical" evidence="7">
    <location>
        <begin position="334"/>
        <end position="357"/>
    </location>
</feature>
<dbReference type="eggNOG" id="COG0475">
    <property type="taxonomic scope" value="Bacteria"/>
</dbReference>
<protein>
    <submittedName>
        <fullName evidence="9">Sodium/hydrogen exchanger</fullName>
    </submittedName>
</protein>
<proteinExistence type="inferred from homology"/>
<evidence type="ECO:0000256" key="1">
    <source>
        <dbReference type="ARBA" id="ARBA00004141"/>
    </source>
</evidence>
<keyword evidence="3" id="KW-0813">Transport</keyword>
<evidence type="ECO:0000256" key="2">
    <source>
        <dbReference type="ARBA" id="ARBA00005551"/>
    </source>
</evidence>
<feature type="transmembrane region" description="Helical" evidence="7">
    <location>
        <begin position="253"/>
        <end position="270"/>
    </location>
</feature>
<feature type="transmembrane region" description="Helical" evidence="7">
    <location>
        <begin position="200"/>
        <end position="219"/>
    </location>
</feature>
<feature type="transmembrane region" description="Helical" evidence="7">
    <location>
        <begin position="108"/>
        <end position="129"/>
    </location>
</feature>